<feature type="compositionally biased region" description="Polar residues" evidence="1">
    <location>
        <begin position="542"/>
        <end position="567"/>
    </location>
</feature>
<proteinExistence type="predicted"/>
<feature type="compositionally biased region" description="Basic and acidic residues" evidence="1">
    <location>
        <begin position="997"/>
        <end position="1035"/>
    </location>
</feature>
<gene>
    <name evidence="2" type="ORF">F5Z01DRAFT_730305</name>
</gene>
<dbReference type="EMBL" id="MU251277">
    <property type="protein sequence ID" value="KAG9250489.1"/>
    <property type="molecule type" value="Genomic_DNA"/>
</dbReference>
<feature type="compositionally biased region" description="Low complexity" evidence="1">
    <location>
        <begin position="199"/>
        <end position="218"/>
    </location>
</feature>
<dbReference type="AlphaFoldDB" id="A0A9P7ZE69"/>
<feature type="compositionally biased region" description="Basic and acidic residues" evidence="1">
    <location>
        <begin position="600"/>
        <end position="618"/>
    </location>
</feature>
<evidence type="ECO:0000313" key="2">
    <source>
        <dbReference type="EMBL" id="KAG9250489.1"/>
    </source>
</evidence>
<dbReference type="Proteomes" id="UP000887229">
    <property type="component" value="Unassembled WGS sequence"/>
</dbReference>
<feature type="region of interest" description="Disordered" evidence="1">
    <location>
        <begin position="1"/>
        <end position="228"/>
    </location>
</feature>
<feature type="compositionally biased region" description="Basic and acidic residues" evidence="1">
    <location>
        <begin position="421"/>
        <end position="431"/>
    </location>
</feature>
<dbReference type="OrthoDB" id="3870679at2759"/>
<name>A0A9P7ZE69_9HYPO</name>
<feature type="compositionally biased region" description="Polar residues" evidence="1">
    <location>
        <begin position="60"/>
        <end position="71"/>
    </location>
</feature>
<feature type="compositionally biased region" description="Basic and acidic residues" evidence="1">
    <location>
        <begin position="462"/>
        <end position="475"/>
    </location>
</feature>
<feature type="region of interest" description="Disordered" evidence="1">
    <location>
        <begin position="701"/>
        <end position="736"/>
    </location>
</feature>
<feature type="compositionally biased region" description="Low complexity" evidence="1">
    <location>
        <begin position="395"/>
        <end position="405"/>
    </location>
</feature>
<feature type="compositionally biased region" description="Low complexity" evidence="1">
    <location>
        <begin position="433"/>
        <end position="442"/>
    </location>
</feature>
<feature type="compositionally biased region" description="Polar residues" evidence="1">
    <location>
        <begin position="660"/>
        <end position="678"/>
    </location>
</feature>
<comment type="caution">
    <text evidence="2">The sequence shown here is derived from an EMBL/GenBank/DDBJ whole genome shotgun (WGS) entry which is preliminary data.</text>
</comment>
<feature type="compositionally biased region" description="Basic residues" evidence="1">
    <location>
        <begin position="932"/>
        <end position="946"/>
    </location>
</feature>
<feature type="compositionally biased region" description="Basic and acidic residues" evidence="1">
    <location>
        <begin position="569"/>
        <end position="580"/>
    </location>
</feature>
<feature type="region of interest" description="Disordered" evidence="1">
    <location>
        <begin position="781"/>
        <end position="1049"/>
    </location>
</feature>
<protein>
    <submittedName>
        <fullName evidence="2">Uncharacterized protein</fullName>
    </submittedName>
</protein>
<feature type="compositionally biased region" description="Polar residues" evidence="1">
    <location>
        <begin position="170"/>
        <end position="183"/>
    </location>
</feature>
<evidence type="ECO:0000313" key="3">
    <source>
        <dbReference type="Proteomes" id="UP000887229"/>
    </source>
</evidence>
<reference evidence="2" key="1">
    <citation type="journal article" date="2021" name="IMA Fungus">
        <title>Genomic characterization of three marine fungi, including Emericellopsis atlantica sp. nov. with signatures of a generalist lifestyle and marine biomass degradation.</title>
        <authorList>
            <person name="Hagestad O.C."/>
            <person name="Hou L."/>
            <person name="Andersen J.H."/>
            <person name="Hansen E.H."/>
            <person name="Altermark B."/>
            <person name="Li C."/>
            <person name="Kuhnert E."/>
            <person name="Cox R.J."/>
            <person name="Crous P.W."/>
            <person name="Spatafora J.W."/>
            <person name="Lail K."/>
            <person name="Amirebrahimi M."/>
            <person name="Lipzen A."/>
            <person name="Pangilinan J."/>
            <person name="Andreopoulos W."/>
            <person name="Hayes R.D."/>
            <person name="Ng V."/>
            <person name="Grigoriev I.V."/>
            <person name="Jackson S.A."/>
            <person name="Sutton T.D.S."/>
            <person name="Dobson A.D.W."/>
            <person name="Rama T."/>
        </authorList>
    </citation>
    <scope>NUCLEOTIDE SEQUENCE</scope>
    <source>
        <strain evidence="2">TS7</strain>
    </source>
</reference>
<accession>A0A9P7ZE69</accession>
<feature type="region of interest" description="Disordered" evidence="1">
    <location>
        <begin position="660"/>
        <end position="689"/>
    </location>
</feature>
<feature type="region of interest" description="Disordered" evidence="1">
    <location>
        <begin position="240"/>
        <end position="629"/>
    </location>
</feature>
<evidence type="ECO:0000256" key="1">
    <source>
        <dbReference type="SAM" id="MobiDB-lite"/>
    </source>
</evidence>
<feature type="compositionally biased region" description="Polar residues" evidence="1">
    <location>
        <begin position="297"/>
        <end position="312"/>
    </location>
</feature>
<organism evidence="2 3">
    <name type="scientific">Emericellopsis atlantica</name>
    <dbReference type="NCBI Taxonomy" id="2614577"/>
    <lineage>
        <taxon>Eukaryota</taxon>
        <taxon>Fungi</taxon>
        <taxon>Dikarya</taxon>
        <taxon>Ascomycota</taxon>
        <taxon>Pezizomycotina</taxon>
        <taxon>Sordariomycetes</taxon>
        <taxon>Hypocreomycetidae</taxon>
        <taxon>Hypocreales</taxon>
        <taxon>Bionectriaceae</taxon>
        <taxon>Emericellopsis</taxon>
    </lineage>
</organism>
<feature type="compositionally biased region" description="Low complexity" evidence="1">
    <location>
        <begin position="92"/>
        <end position="109"/>
    </location>
</feature>
<feature type="compositionally biased region" description="Basic and acidic residues" evidence="1">
    <location>
        <begin position="947"/>
        <end position="962"/>
    </location>
</feature>
<sequence>MSTARNTFDPDQSPGQPQLKRHKVLPRPGSVRSQGLDASPSKRSHRSQRSQPELAIDTSVAGTTSQTSSPRTLKHQSKRIGAGPELPPTPPTHSRTSSSSQSALPSSPTLAVSPSPGPSSLQTPKNESDLAPATPPDQRSPLTPDVTPPQPATRLQAPPRLTLAHRGASHATTVDSRADSFQTAREDPISSEGEDQGDGTSTARPASSSGGTSGTISRKASDTPCFRMPNPKALDLALAQLTASAQRQNEARFERSNTAAEPGMARNVTVMKRQPADAVAASGSRRSVAEDPFQALGANNATQAVRQMSLNEKASPGSSSKSRPATRSSSGPSGSDTSVSTSHQRSSEVSSRSIRSTVKAFLIEAPRPPQRQRTLRHVQKQSSLRHLVSAPPGQPAAAAAAAAPAVERGRSTVSRPPLANQRHERAARHDSFASTTSAGSTANGKARRDVWKNGGMPVAVVPDRRSSRSQSREPSLRSTSSRRLRRTQSVSSAPGETPPLEAPFGQESAPNLDRLVPRSRTYSVSDASDTRTMDFPPMIPVRSSSLSAPTSRNVSRAASMTAGSVQTKDALHRQMSEPRPRIRMLSPPRLGSPLFASPKPESEGDGRFDSDRQEDGQSSRKYSSRNTPFSIASLETNATNPEVSEAQAVHMYSHQNSSLLMVNNSSGRPSEATDSPQEGQDDRFHLPSLQPQTVQATVTPVDDVPITPPQPTFLLDDVDSPLRNPRAPPEPPVEPPAITFTSATPSGATPAPDKALQLGNYFDTMAEVPPPERRRSIVGRAFKRGRNNSTSYPPNSSRSTGLLKRAFSLSRRRNTSDHRLSYSREYPSEVMTPPEEDKLHPFWRSQFDDDDSDDWDDRYNGRDEEHEEEVESHMRYPPIDNRPSKPKRRFSEKMKRTFAIMPIRDDEEHSADDVYGPERRTIRRTPSGNLRVMRRRNSASSLRRRFSQSDRPETAPEEDRSRGFWRGMSSSGRTRSESRRRFSLGDQFEEIQNLSRKLSDRRRERRTRELRQKISGPRDVRDGVEEMIRSSSQREQDEEYDPGAYRRVI</sequence>
<dbReference type="GeneID" id="70297595"/>
<feature type="compositionally biased region" description="Pro residues" evidence="1">
    <location>
        <begin position="726"/>
        <end position="735"/>
    </location>
</feature>
<feature type="compositionally biased region" description="Polar residues" evidence="1">
    <location>
        <begin position="619"/>
        <end position="629"/>
    </location>
</feature>
<keyword evidence="3" id="KW-1185">Reference proteome</keyword>
<feature type="compositionally biased region" description="Low complexity" evidence="1">
    <location>
        <begin position="318"/>
        <end position="358"/>
    </location>
</feature>
<feature type="compositionally biased region" description="Low complexity" evidence="1">
    <location>
        <begin position="276"/>
        <end position="286"/>
    </location>
</feature>
<feature type="compositionally biased region" description="Polar residues" evidence="1">
    <location>
        <begin position="787"/>
        <end position="800"/>
    </location>
</feature>
<feature type="compositionally biased region" description="Polar residues" evidence="1">
    <location>
        <begin position="1"/>
        <end position="16"/>
    </location>
</feature>
<dbReference type="RefSeq" id="XP_046114413.1">
    <property type="nucleotide sequence ID" value="XM_046266692.1"/>
</dbReference>